<proteinExistence type="predicted"/>
<protein>
    <submittedName>
        <fullName evidence="2">Uncharacterized protein</fullName>
    </submittedName>
</protein>
<keyword evidence="3" id="KW-1185">Reference proteome</keyword>
<dbReference type="AlphaFoldDB" id="A0AAV7I1T6"/>
<feature type="compositionally biased region" description="Basic and acidic residues" evidence="1">
    <location>
        <begin position="12"/>
        <end position="21"/>
    </location>
</feature>
<accession>A0AAV7I1T6</accession>
<reference evidence="2 3" key="1">
    <citation type="journal article" date="2021" name="J. Hered.">
        <title>A chromosome-level genome assembly of the parasitoid wasp, Cotesia glomerata (Hymenoptera: Braconidae).</title>
        <authorList>
            <person name="Pinto B.J."/>
            <person name="Weis J.J."/>
            <person name="Gamble T."/>
            <person name="Ode P.J."/>
            <person name="Paul R."/>
            <person name="Zaspel J.M."/>
        </authorList>
    </citation>
    <scope>NUCLEOTIDE SEQUENCE [LARGE SCALE GENOMIC DNA]</scope>
    <source>
        <strain evidence="2">CgM1</strain>
    </source>
</reference>
<evidence type="ECO:0000313" key="2">
    <source>
        <dbReference type="EMBL" id="KAH0539763.1"/>
    </source>
</evidence>
<dbReference type="Proteomes" id="UP000826195">
    <property type="component" value="Unassembled WGS sequence"/>
</dbReference>
<evidence type="ECO:0000256" key="1">
    <source>
        <dbReference type="SAM" id="MobiDB-lite"/>
    </source>
</evidence>
<comment type="caution">
    <text evidence="2">The sequence shown here is derived from an EMBL/GenBank/DDBJ whole genome shotgun (WGS) entry which is preliminary data.</text>
</comment>
<organism evidence="2 3">
    <name type="scientific">Cotesia glomerata</name>
    <name type="common">Lepidopteran parasitic wasp</name>
    <name type="synonym">Apanteles glomeratus</name>
    <dbReference type="NCBI Taxonomy" id="32391"/>
    <lineage>
        <taxon>Eukaryota</taxon>
        <taxon>Metazoa</taxon>
        <taxon>Ecdysozoa</taxon>
        <taxon>Arthropoda</taxon>
        <taxon>Hexapoda</taxon>
        <taxon>Insecta</taxon>
        <taxon>Pterygota</taxon>
        <taxon>Neoptera</taxon>
        <taxon>Endopterygota</taxon>
        <taxon>Hymenoptera</taxon>
        <taxon>Apocrita</taxon>
        <taxon>Ichneumonoidea</taxon>
        <taxon>Braconidae</taxon>
        <taxon>Microgastrinae</taxon>
        <taxon>Cotesia</taxon>
    </lineage>
</organism>
<feature type="region of interest" description="Disordered" evidence="1">
    <location>
        <begin position="1"/>
        <end position="41"/>
    </location>
</feature>
<name>A0AAV7I1T6_COTGL</name>
<gene>
    <name evidence="2" type="ORF">KQX54_007919</name>
</gene>
<sequence length="252" mass="28348">MRMSERAGINLKGEDKNDALKGGRRMGSRVSGSEKPENKSVRWLSEQGRTHTLPITHYTLPSYTYESKSIERVRKCRHTQYTNSGLVSGVCPAGVDRVLCLMCVVSMFRRALTCSAPIPSVHARQYSTILYRENIHRCVLALDYIRAGFAVRCSLFAARCIEGAPTPPESAAERRCVGKEWGQEYTEHVTESDQSRARRTGVRHMAVTGSLPQSQFVAVLSRSDTREREGSREASVCFFNSLTRYTTFKTHC</sequence>
<dbReference type="EMBL" id="JAHXZJ010002609">
    <property type="protein sequence ID" value="KAH0539763.1"/>
    <property type="molecule type" value="Genomic_DNA"/>
</dbReference>
<evidence type="ECO:0000313" key="3">
    <source>
        <dbReference type="Proteomes" id="UP000826195"/>
    </source>
</evidence>